<name>A0A4Y1QX73_PRUDU</name>
<dbReference type="PANTHER" id="PTHR47186:SF33">
    <property type="entry name" value="NB-ARC DOMAIN-CONTAINING PROTEIN"/>
    <property type="match status" value="1"/>
</dbReference>
<accession>A0A4Y1QX73</accession>
<dbReference type="EMBL" id="AP019298">
    <property type="protein sequence ID" value="BBG96434.1"/>
    <property type="molecule type" value="Genomic_DNA"/>
</dbReference>
<evidence type="ECO:0000259" key="1">
    <source>
        <dbReference type="Pfam" id="PF25019"/>
    </source>
</evidence>
<dbReference type="InterPro" id="IPR056789">
    <property type="entry name" value="LRR_R13L1-DRL21"/>
</dbReference>
<gene>
    <name evidence="2" type="ORF">Prudu_005233</name>
</gene>
<sequence>MPPQLGRLTNLQSLPNFVVGKGSDESGIREIGSLSHLRGTLSLSRLENVIDAEDARKADLKSKERVDELVLEWSDNTQETQLGVLDRLEPHRKLEKLIIRGMLD</sequence>
<protein>
    <recommendedName>
        <fullName evidence="1">R13L1/DRL21-like LRR repeat region domain-containing protein</fullName>
    </recommendedName>
</protein>
<dbReference type="Pfam" id="PF25019">
    <property type="entry name" value="LRR_R13L1-DRL21"/>
    <property type="match status" value="1"/>
</dbReference>
<evidence type="ECO:0000313" key="2">
    <source>
        <dbReference type="EMBL" id="BBG96434.1"/>
    </source>
</evidence>
<organism evidence="2">
    <name type="scientific">Prunus dulcis</name>
    <name type="common">Almond</name>
    <name type="synonym">Amygdalus dulcis</name>
    <dbReference type="NCBI Taxonomy" id="3755"/>
    <lineage>
        <taxon>Eukaryota</taxon>
        <taxon>Viridiplantae</taxon>
        <taxon>Streptophyta</taxon>
        <taxon>Embryophyta</taxon>
        <taxon>Tracheophyta</taxon>
        <taxon>Spermatophyta</taxon>
        <taxon>Magnoliopsida</taxon>
        <taxon>eudicotyledons</taxon>
        <taxon>Gunneridae</taxon>
        <taxon>Pentapetalae</taxon>
        <taxon>rosids</taxon>
        <taxon>fabids</taxon>
        <taxon>Rosales</taxon>
        <taxon>Rosaceae</taxon>
        <taxon>Amygdaloideae</taxon>
        <taxon>Amygdaleae</taxon>
        <taxon>Prunus</taxon>
    </lineage>
</organism>
<proteinExistence type="predicted"/>
<feature type="domain" description="R13L1/DRL21-like LRR repeat region" evidence="1">
    <location>
        <begin position="28"/>
        <end position="101"/>
    </location>
</feature>
<dbReference type="AlphaFoldDB" id="A0A4Y1QX73"/>
<reference evidence="2" key="1">
    <citation type="journal article" date="2019" name="Science">
        <title>Mutation of a bHLH transcription factor allowed almond domestication.</title>
        <authorList>
            <person name="Sanchez-Perez R."/>
            <person name="Pavan S."/>
            <person name="Mazzeo R."/>
            <person name="Moldovan C."/>
            <person name="Aiese Cigliano R."/>
            <person name="Del Cueto J."/>
            <person name="Ricciardi F."/>
            <person name="Lotti C."/>
            <person name="Ricciardi L."/>
            <person name="Dicenta F."/>
            <person name="Lopez-Marques R.L."/>
            <person name="Lindberg Moller B."/>
        </authorList>
    </citation>
    <scope>NUCLEOTIDE SEQUENCE</scope>
</reference>
<dbReference type="PANTHER" id="PTHR47186">
    <property type="entry name" value="LEUCINE-RICH REPEAT-CONTAINING PROTEIN 57"/>
    <property type="match status" value="1"/>
</dbReference>